<evidence type="ECO:0000256" key="6">
    <source>
        <dbReference type="RuleBase" id="RU004453"/>
    </source>
</evidence>
<dbReference type="EMBL" id="JAQQBR010000005">
    <property type="protein sequence ID" value="KAK0175627.1"/>
    <property type="molecule type" value="Genomic_DNA"/>
</dbReference>
<keyword evidence="4 5" id="KW-0326">Glycosidase</keyword>
<dbReference type="Gene3D" id="3.10.50.10">
    <property type="match status" value="1"/>
</dbReference>
<keyword evidence="7" id="KW-0472">Membrane</keyword>
<keyword evidence="1" id="KW-0732">Signal</keyword>
<dbReference type="InterPro" id="IPR029070">
    <property type="entry name" value="Chitinase_insertion_sf"/>
</dbReference>
<dbReference type="SUPFAM" id="SSF54556">
    <property type="entry name" value="Chitinase insertion domain"/>
    <property type="match status" value="1"/>
</dbReference>
<dbReference type="AlphaFoldDB" id="A0AA39FTM5"/>
<dbReference type="Proteomes" id="UP001168972">
    <property type="component" value="Unassembled WGS sequence"/>
</dbReference>
<evidence type="ECO:0000256" key="4">
    <source>
        <dbReference type="ARBA" id="ARBA00023295"/>
    </source>
</evidence>
<dbReference type="GO" id="GO:0005576">
    <property type="term" value="C:extracellular region"/>
    <property type="evidence" value="ECO:0007669"/>
    <property type="project" value="TreeGrafter"/>
</dbReference>
<accession>A0AA39FTM5</accession>
<evidence type="ECO:0000256" key="5">
    <source>
        <dbReference type="RuleBase" id="RU000489"/>
    </source>
</evidence>
<reference evidence="9" key="1">
    <citation type="journal article" date="2023" name="bioRxiv">
        <title>Scaffold-level genome assemblies of two parasitoid biocontrol wasps reveal the parthenogenesis mechanism and an associated novel virus.</title>
        <authorList>
            <person name="Inwood S."/>
            <person name="Skelly J."/>
            <person name="Guhlin J."/>
            <person name="Harrop T."/>
            <person name="Goldson S."/>
            <person name="Dearden P."/>
        </authorList>
    </citation>
    <scope>NUCLEOTIDE SEQUENCE</scope>
    <source>
        <strain evidence="9">Lincoln</strain>
        <tissue evidence="9">Whole body</tissue>
    </source>
</reference>
<keyword evidence="2 5" id="KW-0378">Hydrolase</keyword>
<proteinExistence type="inferred from homology"/>
<evidence type="ECO:0000256" key="2">
    <source>
        <dbReference type="ARBA" id="ARBA00022801"/>
    </source>
</evidence>
<dbReference type="GO" id="GO:0008061">
    <property type="term" value="F:chitin binding"/>
    <property type="evidence" value="ECO:0007669"/>
    <property type="project" value="InterPro"/>
</dbReference>
<protein>
    <recommendedName>
        <fullName evidence="8">GH18 domain-containing protein</fullName>
    </recommendedName>
</protein>
<name>A0AA39FTM5_MICHY</name>
<evidence type="ECO:0000259" key="8">
    <source>
        <dbReference type="PROSITE" id="PS51910"/>
    </source>
</evidence>
<sequence length="477" mass="53926">MVNKIPVPQAKYKLLNSVKEKHWRSPVFYLISLLLIIIGILFITRGEFLILTTISRSSESKTINFEDATIAAWSCRARMYAESSKENQDADRNTTVTTSKLSTDFIASNKIVVCYYTISNNMNTSWELSPAHIDPYICTHIIVGFASVVNCEISLGTAEGLLQQIVNLKLHQPKLKVMVSASGINELQHGFPEMVKTHANRKLFIKSVLNLTQVYNLDGLDIDWEFPVWLGANDRQRIWFIQLLQEMKKEFNRSGRNLILSAAVASPVAIIDESYNIPEMSEHVDFINLMSYDYHYYVWYLPLTGLNAPLYAKLSDSGYAATLNVNYSAMYWVSKGMPREKIVIGIPTYGHSFELDNVNNHGIMAPAKGFGHLGFAGFTLYPTVCWFINTGVNKVYDKDSRTPYIYKDDEWISYDDTTSVLEKVRWINANGFKGAMVFSLNTDDWNATCDKNNTFPLTRIIAENIIGLSSKNTAPGA</sequence>
<feature type="domain" description="GH18" evidence="8">
    <location>
        <begin position="110"/>
        <end position="468"/>
    </location>
</feature>
<dbReference type="Gene3D" id="3.20.20.80">
    <property type="entry name" value="Glycosidases"/>
    <property type="match status" value="1"/>
</dbReference>
<dbReference type="SMART" id="SM00636">
    <property type="entry name" value="Glyco_18"/>
    <property type="match status" value="1"/>
</dbReference>
<dbReference type="InterPro" id="IPR001223">
    <property type="entry name" value="Glyco_hydro18_cat"/>
</dbReference>
<dbReference type="GO" id="GO:0004568">
    <property type="term" value="F:chitinase activity"/>
    <property type="evidence" value="ECO:0007669"/>
    <property type="project" value="UniProtKB-ARBA"/>
</dbReference>
<gene>
    <name evidence="9" type="ORF">PV327_009364</name>
</gene>
<dbReference type="InterPro" id="IPR011583">
    <property type="entry name" value="Chitinase_II/V-like_cat"/>
</dbReference>
<evidence type="ECO:0000256" key="1">
    <source>
        <dbReference type="ARBA" id="ARBA00022729"/>
    </source>
</evidence>
<dbReference type="GO" id="GO:0006032">
    <property type="term" value="P:chitin catabolic process"/>
    <property type="evidence" value="ECO:0007669"/>
    <property type="project" value="TreeGrafter"/>
</dbReference>
<dbReference type="FunFam" id="3.10.50.10:FF:000003">
    <property type="entry name" value="Class V chitinase CHIT5b"/>
    <property type="match status" value="1"/>
</dbReference>
<reference evidence="9" key="2">
    <citation type="submission" date="2023-03" db="EMBL/GenBank/DDBJ databases">
        <authorList>
            <person name="Inwood S.N."/>
            <person name="Skelly J.G."/>
            <person name="Guhlin J."/>
            <person name="Harrop T.W.R."/>
            <person name="Goldson S.G."/>
            <person name="Dearden P.K."/>
        </authorList>
    </citation>
    <scope>NUCLEOTIDE SEQUENCE</scope>
    <source>
        <strain evidence="9">Lincoln</strain>
        <tissue evidence="9">Whole body</tissue>
    </source>
</reference>
<dbReference type="PROSITE" id="PS01095">
    <property type="entry name" value="GH18_1"/>
    <property type="match status" value="1"/>
</dbReference>
<evidence type="ECO:0000313" key="9">
    <source>
        <dbReference type="EMBL" id="KAK0175627.1"/>
    </source>
</evidence>
<comment type="caution">
    <text evidence="9">The sequence shown here is derived from an EMBL/GenBank/DDBJ whole genome shotgun (WGS) entry which is preliminary data.</text>
</comment>
<dbReference type="Pfam" id="PF00704">
    <property type="entry name" value="Glyco_hydro_18"/>
    <property type="match status" value="1"/>
</dbReference>
<comment type="similarity">
    <text evidence="6">Belongs to the glycosyl hydrolase 18 family.</text>
</comment>
<dbReference type="SUPFAM" id="SSF51445">
    <property type="entry name" value="(Trans)glycosidases"/>
    <property type="match status" value="1"/>
</dbReference>
<dbReference type="InterPro" id="IPR050314">
    <property type="entry name" value="Glycosyl_Hydrlase_18"/>
</dbReference>
<keyword evidence="7" id="KW-0812">Transmembrane</keyword>
<dbReference type="InterPro" id="IPR001579">
    <property type="entry name" value="Glyco_hydro_18_chit_AS"/>
</dbReference>
<dbReference type="PROSITE" id="PS51910">
    <property type="entry name" value="GH18_2"/>
    <property type="match status" value="1"/>
</dbReference>
<evidence type="ECO:0000256" key="7">
    <source>
        <dbReference type="SAM" id="Phobius"/>
    </source>
</evidence>
<organism evidence="9 10">
    <name type="scientific">Microctonus hyperodae</name>
    <name type="common">Parasitoid wasp</name>
    <dbReference type="NCBI Taxonomy" id="165561"/>
    <lineage>
        <taxon>Eukaryota</taxon>
        <taxon>Metazoa</taxon>
        <taxon>Ecdysozoa</taxon>
        <taxon>Arthropoda</taxon>
        <taxon>Hexapoda</taxon>
        <taxon>Insecta</taxon>
        <taxon>Pterygota</taxon>
        <taxon>Neoptera</taxon>
        <taxon>Endopterygota</taxon>
        <taxon>Hymenoptera</taxon>
        <taxon>Apocrita</taxon>
        <taxon>Ichneumonoidea</taxon>
        <taxon>Braconidae</taxon>
        <taxon>Euphorinae</taxon>
        <taxon>Microctonus</taxon>
    </lineage>
</organism>
<feature type="transmembrane region" description="Helical" evidence="7">
    <location>
        <begin position="27"/>
        <end position="51"/>
    </location>
</feature>
<dbReference type="PANTHER" id="PTHR11177:SF390">
    <property type="entry name" value="CHITINASE 11"/>
    <property type="match status" value="1"/>
</dbReference>
<evidence type="ECO:0000256" key="3">
    <source>
        <dbReference type="ARBA" id="ARBA00023180"/>
    </source>
</evidence>
<dbReference type="InterPro" id="IPR017853">
    <property type="entry name" value="GH"/>
</dbReference>
<dbReference type="GO" id="GO:0005975">
    <property type="term" value="P:carbohydrate metabolic process"/>
    <property type="evidence" value="ECO:0007669"/>
    <property type="project" value="InterPro"/>
</dbReference>
<keyword evidence="3" id="KW-0325">Glycoprotein</keyword>
<dbReference type="PANTHER" id="PTHR11177">
    <property type="entry name" value="CHITINASE"/>
    <property type="match status" value="1"/>
</dbReference>
<keyword evidence="7" id="KW-1133">Transmembrane helix</keyword>
<evidence type="ECO:0000313" key="10">
    <source>
        <dbReference type="Proteomes" id="UP001168972"/>
    </source>
</evidence>
<keyword evidence="10" id="KW-1185">Reference proteome</keyword>